<protein>
    <submittedName>
        <fullName evidence="2">Uncharacterized protein</fullName>
    </submittedName>
</protein>
<dbReference type="GeneID" id="84590504"/>
<reference evidence="2" key="2">
    <citation type="submission" date="2025-08" db="UniProtKB">
        <authorList>
            <consortium name="RefSeq"/>
        </authorList>
    </citation>
    <scope>IDENTIFICATION</scope>
</reference>
<proteinExistence type="predicted"/>
<reference evidence="2" key="1">
    <citation type="submission" date="2025-02" db="EMBL/GenBank/DDBJ databases">
        <authorList>
            <consortium name="NCBI Genome Project"/>
        </authorList>
    </citation>
    <scope>NUCLEOTIDE SEQUENCE</scope>
</reference>
<accession>A0AAJ8BLX4</accession>
<organism evidence="2">
    <name type="scientific">Aspergillus niger</name>
    <dbReference type="NCBI Taxonomy" id="5061"/>
    <lineage>
        <taxon>Eukaryota</taxon>
        <taxon>Fungi</taxon>
        <taxon>Dikarya</taxon>
        <taxon>Ascomycota</taxon>
        <taxon>Pezizomycotina</taxon>
        <taxon>Eurotiomycetes</taxon>
        <taxon>Eurotiomycetidae</taxon>
        <taxon>Eurotiales</taxon>
        <taxon>Aspergillaceae</taxon>
        <taxon>Aspergillus</taxon>
        <taxon>Aspergillus subgen. Circumdati</taxon>
    </lineage>
</organism>
<dbReference type="VEuPathDB" id="FungiDB:An02g12200"/>
<dbReference type="KEGG" id="ang:An02g12200"/>
<sequence length="77" mass="8625">MAARAETRGSAARKDFRDAIRGVPTWREVLSFSATERRVVGWEEQQEGGVRLGRVTRWTGQGNKGKREKDEALGNPP</sequence>
<feature type="region of interest" description="Disordered" evidence="1">
    <location>
        <begin position="57"/>
        <end position="77"/>
    </location>
</feature>
<feature type="compositionally biased region" description="Basic and acidic residues" evidence="1">
    <location>
        <begin position="65"/>
        <end position="77"/>
    </location>
</feature>
<evidence type="ECO:0000256" key="1">
    <source>
        <dbReference type="SAM" id="MobiDB-lite"/>
    </source>
</evidence>
<name>A0AAJ8BLX4_ASPNG</name>
<dbReference type="AlphaFoldDB" id="A0AAJ8BLX4"/>
<evidence type="ECO:0000313" key="2">
    <source>
        <dbReference type="RefSeq" id="XP_059600102.1"/>
    </source>
</evidence>
<dbReference type="RefSeq" id="XP_059600102.1">
    <property type="nucleotide sequence ID" value="XM_059746671.1"/>
</dbReference>
<gene>
    <name evidence="2" type="ORF">An02g12200</name>
</gene>